<proteinExistence type="predicted"/>
<evidence type="ECO:0000313" key="3">
    <source>
        <dbReference type="Proteomes" id="UP001634747"/>
    </source>
</evidence>
<gene>
    <name evidence="2" type="ORF">ACK2TP_05015</name>
</gene>
<dbReference type="EMBL" id="JBJYXY010000001">
    <property type="protein sequence ID" value="MFN2975115.1"/>
    <property type="molecule type" value="Genomic_DNA"/>
</dbReference>
<protein>
    <submittedName>
        <fullName evidence="2">Uncharacterized protein</fullName>
    </submittedName>
</protein>
<dbReference type="RefSeq" id="WP_263413349.1">
    <property type="nucleotide sequence ID" value="NZ_BAABBH010000001.1"/>
</dbReference>
<feature type="region of interest" description="Disordered" evidence="1">
    <location>
        <begin position="20"/>
        <end position="43"/>
    </location>
</feature>
<keyword evidence="3" id="KW-1185">Reference proteome</keyword>
<accession>A0ABW9KJI4</accession>
<organism evidence="2 3">
    <name type="scientific">Terriglobus aquaticus</name>
    <dbReference type="NCBI Taxonomy" id="940139"/>
    <lineage>
        <taxon>Bacteria</taxon>
        <taxon>Pseudomonadati</taxon>
        <taxon>Acidobacteriota</taxon>
        <taxon>Terriglobia</taxon>
        <taxon>Terriglobales</taxon>
        <taxon>Acidobacteriaceae</taxon>
        <taxon>Terriglobus</taxon>
    </lineage>
</organism>
<sequence length="60" mass="6838">MKRRPKIFSVTKAVKSNARDRVGMPRPGTALPDEKTKAEHRARKHKVTLNRLLQENGTES</sequence>
<name>A0ABW9KJI4_9BACT</name>
<dbReference type="Proteomes" id="UP001634747">
    <property type="component" value="Unassembled WGS sequence"/>
</dbReference>
<evidence type="ECO:0000256" key="1">
    <source>
        <dbReference type="SAM" id="MobiDB-lite"/>
    </source>
</evidence>
<reference evidence="2 3" key="1">
    <citation type="submission" date="2024-12" db="EMBL/GenBank/DDBJ databases">
        <authorList>
            <person name="Lee Y."/>
        </authorList>
    </citation>
    <scope>NUCLEOTIDE SEQUENCE [LARGE SCALE GENOMIC DNA]</scope>
    <source>
        <strain evidence="2 3">03SUJ4</strain>
    </source>
</reference>
<comment type="caution">
    <text evidence="2">The sequence shown here is derived from an EMBL/GenBank/DDBJ whole genome shotgun (WGS) entry which is preliminary data.</text>
</comment>
<evidence type="ECO:0000313" key="2">
    <source>
        <dbReference type="EMBL" id="MFN2975115.1"/>
    </source>
</evidence>